<reference evidence="10 11" key="1">
    <citation type="submission" date="2020-07" db="EMBL/GenBank/DDBJ databases">
        <title>MOT database genomes.</title>
        <authorList>
            <person name="Joseph S."/>
            <person name="Aduse-Opoku J."/>
            <person name="Hashim A."/>
            <person name="Wade W."/>
            <person name="Curtis M."/>
        </authorList>
    </citation>
    <scope>NUCLEOTIDE SEQUENCE [LARGE SCALE GENOMIC DNA]</scope>
    <source>
        <strain evidence="10 11">CIP 106318</strain>
    </source>
</reference>
<dbReference type="InterPro" id="IPR058533">
    <property type="entry name" value="Cation_efflux_TM"/>
</dbReference>
<feature type="transmembrane region" description="Helical" evidence="7">
    <location>
        <begin position="185"/>
        <end position="202"/>
    </location>
</feature>
<dbReference type="SUPFAM" id="SSF161111">
    <property type="entry name" value="Cation efflux protein transmembrane domain-like"/>
    <property type="match status" value="1"/>
</dbReference>
<keyword evidence="4 7" id="KW-0812">Transmembrane</keyword>
<evidence type="ECO:0000256" key="7">
    <source>
        <dbReference type="SAM" id="Phobius"/>
    </source>
</evidence>
<dbReference type="Gene3D" id="3.30.70.1350">
    <property type="entry name" value="Cation efflux protein, cytoplasmic domain"/>
    <property type="match status" value="1"/>
</dbReference>
<dbReference type="InterPro" id="IPR036837">
    <property type="entry name" value="Cation_efflux_CTD_sf"/>
</dbReference>
<evidence type="ECO:0000256" key="2">
    <source>
        <dbReference type="ARBA" id="ARBA00008114"/>
    </source>
</evidence>
<evidence type="ECO:0000256" key="3">
    <source>
        <dbReference type="ARBA" id="ARBA00022448"/>
    </source>
</evidence>
<gene>
    <name evidence="10" type="ORF">HZY85_04405</name>
</gene>
<dbReference type="InterPro" id="IPR027470">
    <property type="entry name" value="Cation_efflux_CTD"/>
</dbReference>
<evidence type="ECO:0000256" key="4">
    <source>
        <dbReference type="ARBA" id="ARBA00022692"/>
    </source>
</evidence>
<evidence type="ECO:0000259" key="8">
    <source>
        <dbReference type="Pfam" id="PF01545"/>
    </source>
</evidence>
<evidence type="ECO:0000256" key="6">
    <source>
        <dbReference type="ARBA" id="ARBA00023136"/>
    </source>
</evidence>
<comment type="similarity">
    <text evidence="2">Belongs to the cation diffusion facilitator (CDF) transporter (TC 2.A.4) family.</text>
</comment>
<dbReference type="Pfam" id="PF16916">
    <property type="entry name" value="ZT_dimer"/>
    <property type="match status" value="1"/>
</dbReference>
<dbReference type="Gene3D" id="1.20.1510.10">
    <property type="entry name" value="Cation efflux protein transmembrane domain"/>
    <property type="match status" value="1"/>
</dbReference>
<feature type="transmembrane region" description="Helical" evidence="7">
    <location>
        <begin position="47"/>
        <end position="64"/>
    </location>
</feature>
<keyword evidence="5 7" id="KW-1133">Transmembrane helix</keyword>
<dbReference type="InterPro" id="IPR050291">
    <property type="entry name" value="CDF_Transporter"/>
</dbReference>
<proteinExistence type="inferred from homology"/>
<dbReference type="SUPFAM" id="SSF160240">
    <property type="entry name" value="Cation efflux protein cytoplasmic domain-like"/>
    <property type="match status" value="1"/>
</dbReference>
<name>A0ABX2SYM6_9BACL</name>
<feature type="transmembrane region" description="Helical" evidence="7">
    <location>
        <begin position="84"/>
        <end position="106"/>
    </location>
</feature>
<comment type="subcellular location">
    <subcellularLocation>
        <location evidence="1">Membrane</location>
        <topology evidence="1">Multi-pass membrane protein</topology>
    </subcellularLocation>
</comment>
<dbReference type="NCBIfam" id="TIGR01297">
    <property type="entry name" value="CDF"/>
    <property type="match status" value="1"/>
</dbReference>
<protein>
    <submittedName>
        <fullName evidence="10">Cation transporter</fullName>
    </submittedName>
</protein>
<feature type="transmembrane region" description="Helical" evidence="7">
    <location>
        <begin position="21"/>
        <end position="41"/>
    </location>
</feature>
<dbReference type="InterPro" id="IPR027469">
    <property type="entry name" value="Cation_efflux_TMD_sf"/>
</dbReference>
<dbReference type="Proteomes" id="UP000531840">
    <property type="component" value="Unassembled WGS sequence"/>
</dbReference>
<keyword evidence="6 7" id="KW-0472">Membrane</keyword>
<dbReference type="RefSeq" id="WP_179941221.1">
    <property type="nucleotide sequence ID" value="NZ_JACBYF010000006.1"/>
</dbReference>
<accession>A0ABX2SYM6</accession>
<dbReference type="Pfam" id="PF01545">
    <property type="entry name" value="Cation_efflux"/>
    <property type="match status" value="1"/>
</dbReference>
<evidence type="ECO:0000256" key="5">
    <source>
        <dbReference type="ARBA" id="ARBA00022989"/>
    </source>
</evidence>
<feature type="domain" description="Cation efflux protein cytoplasmic" evidence="9">
    <location>
        <begin position="214"/>
        <end position="289"/>
    </location>
</feature>
<evidence type="ECO:0000259" key="9">
    <source>
        <dbReference type="Pfam" id="PF16916"/>
    </source>
</evidence>
<organism evidence="10 11">
    <name type="scientific">Gemelliphila palaticanis</name>
    <dbReference type="NCBI Taxonomy" id="81950"/>
    <lineage>
        <taxon>Bacteria</taxon>
        <taxon>Bacillati</taxon>
        <taxon>Bacillota</taxon>
        <taxon>Bacilli</taxon>
        <taxon>Bacillales</taxon>
        <taxon>Gemellaceae</taxon>
        <taxon>Gemelliphila</taxon>
    </lineage>
</organism>
<feature type="domain" description="Cation efflux protein transmembrane" evidence="8">
    <location>
        <begin position="18"/>
        <end position="209"/>
    </location>
</feature>
<keyword evidence="11" id="KW-1185">Reference proteome</keyword>
<dbReference type="PANTHER" id="PTHR43840">
    <property type="entry name" value="MITOCHONDRIAL METAL TRANSPORTER 1-RELATED"/>
    <property type="match status" value="1"/>
</dbReference>
<evidence type="ECO:0000313" key="11">
    <source>
        <dbReference type="Proteomes" id="UP000531840"/>
    </source>
</evidence>
<dbReference type="PANTHER" id="PTHR43840:SF50">
    <property type="entry name" value="MANGANESE EFFLUX SYSTEM PROTEIN MNES"/>
    <property type="match status" value="1"/>
</dbReference>
<evidence type="ECO:0000313" key="10">
    <source>
        <dbReference type="EMBL" id="NYS47436.1"/>
    </source>
</evidence>
<dbReference type="InterPro" id="IPR002524">
    <property type="entry name" value="Cation_efflux"/>
</dbReference>
<dbReference type="EMBL" id="JACBYF010000006">
    <property type="protein sequence ID" value="NYS47436.1"/>
    <property type="molecule type" value="Genomic_DNA"/>
</dbReference>
<evidence type="ECO:0000256" key="1">
    <source>
        <dbReference type="ARBA" id="ARBA00004141"/>
    </source>
</evidence>
<feature type="transmembrane region" description="Helical" evidence="7">
    <location>
        <begin position="118"/>
        <end position="138"/>
    </location>
</feature>
<keyword evidence="3" id="KW-0813">Transport</keyword>
<comment type="caution">
    <text evidence="10">The sequence shown here is derived from an EMBL/GenBank/DDBJ whole genome shotgun (WGS) entry which is preliminary data.</text>
</comment>
<feature type="transmembrane region" description="Helical" evidence="7">
    <location>
        <begin position="159"/>
        <end position="179"/>
    </location>
</feature>
<sequence>MNNSSIFANIKKAEKGAKISILTYLILSSFKLIIGFLFSSTSLIADGINNATDVVSSICVLIGLKISRKPADEDHKYGHLRAELISSLIASFIMLYAGLQVILFSTKKLIYSEFYEPSYLTALAALISFFIMIIVFMYNYKLSKKINSNSLKAAAFDNLSDALVSLGTLAGIMLSILGFKQADSLIAVLVGIIIVFTAVNIFKEATHILTDGIEKETLDEIFNIVKNIDGVRDIKELRGRSHGIVHFIDVTVTVDPNLNVIKSHDITVNIENEIQKIFFSCETLVHLEPDIKNKEL</sequence>